<dbReference type="KEGG" id="aab:A4R43_01590"/>
<dbReference type="AlphaFoldDB" id="A0A344L001"/>
<keyword evidence="1" id="KW-0812">Transmembrane</keyword>
<keyword evidence="1" id="KW-1133">Transmembrane helix</keyword>
<organism evidence="2 3">
    <name type="scientific">Amycolatopsis albispora</name>
    <dbReference type="NCBI Taxonomy" id="1804986"/>
    <lineage>
        <taxon>Bacteria</taxon>
        <taxon>Bacillati</taxon>
        <taxon>Actinomycetota</taxon>
        <taxon>Actinomycetes</taxon>
        <taxon>Pseudonocardiales</taxon>
        <taxon>Pseudonocardiaceae</taxon>
        <taxon>Amycolatopsis</taxon>
    </lineage>
</organism>
<proteinExistence type="predicted"/>
<dbReference type="Pfam" id="PF11158">
    <property type="entry name" value="DUF2938"/>
    <property type="match status" value="1"/>
</dbReference>
<name>A0A344L001_9PSEU</name>
<sequence length="170" mass="18111">MSKLLPKLARAAVTGIGATAVMDAGGEVVRRTTGVEPLDYRLLGRWIGHLRSGKVRHENIRAAEPVPHERELGWAAHYTIGTAFAAALVAAHPTWVRRPTLLPALLTGVATTAAPWFIMQPAFGLGVAAAKTPDPALVRWRSLRTHAIYGFGIFLAGTAVAKLVPVRGQG</sequence>
<keyword evidence="1" id="KW-0472">Membrane</keyword>
<gene>
    <name evidence="2" type="ORF">A4R43_01590</name>
</gene>
<dbReference type="Proteomes" id="UP000250434">
    <property type="component" value="Chromosome"/>
</dbReference>
<dbReference type="OrthoDB" id="9812539at2"/>
<dbReference type="EMBL" id="CP015163">
    <property type="protein sequence ID" value="AXB41375.1"/>
    <property type="molecule type" value="Genomic_DNA"/>
</dbReference>
<feature type="transmembrane region" description="Helical" evidence="1">
    <location>
        <begin position="104"/>
        <end position="127"/>
    </location>
</feature>
<evidence type="ECO:0000256" key="1">
    <source>
        <dbReference type="SAM" id="Phobius"/>
    </source>
</evidence>
<reference evidence="2 3" key="1">
    <citation type="submission" date="2016-04" db="EMBL/GenBank/DDBJ databases">
        <title>Complete genome sequence and analysis of deep-sea sediment isolate, Amycolatopsis sp. WP1.</title>
        <authorList>
            <person name="Wang H."/>
            <person name="Chen S."/>
            <person name="Wu Q."/>
        </authorList>
    </citation>
    <scope>NUCLEOTIDE SEQUENCE [LARGE SCALE GENOMIC DNA]</scope>
    <source>
        <strain evidence="2 3">WP1</strain>
    </source>
</reference>
<evidence type="ECO:0008006" key="4">
    <source>
        <dbReference type="Google" id="ProtNLM"/>
    </source>
</evidence>
<feature type="transmembrane region" description="Helical" evidence="1">
    <location>
        <begin position="147"/>
        <end position="164"/>
    </location>
</feature>
<keyword evidence="3" id="KW-1185">Reference proteome</keyword>
<feature type="transmembrane region" description="Helical" evidence="1">
    <location>
        <begin position="74"/>
        <end position="92"/>
    </location>
</feature>
<accession>A0A344L001</accession>
<protein>
    <recommendedName>
        <fullName evidence="4">DUF2938 domain-containing protein</fullName>
    </recommendedName>
</protein>
<evidence type="ECO:0000313" key="2">
    <source>
        <dbReference type="EMBL" id="AXB41375.1"/>
    </source>
</evidence>
<dbReference type="RefSeq" id="WP_113690631.1">
    <property type="nucleotide sequence ID" value="NZ_CP015163.1"/>
</dbReference>
<evidence type="ECO:0000313" key="3">
    <source>
        <dbReference type="Proteomes" id="UP000250434"/>
    </source>
</evidence>
<dbReference type="InterPro" id="IPR021329">
    <property type="entry name" value="DUF2938"/>
</dbReference>